<dbReference type="AlphaFoldDB" id="A0A517N0C3"/>
<evidence type="ECO:0000259" key="1">
    <source>
        <dbReference type="SMART" id="SM01321"/>
    </source>
</evidence>
<dbReference type="GO" id="GO:0006313">
    <property type="term" value="P:DNA transposition"/>
    <property type="evidence" value="ECO:0007669"/>
    <property type="project" value="InterPro"/>
</dbReference>
<protein>
    <submittedName>
        <fullName evidence="2">Transposase IS200 like protein</fullName>
    </submittedName>
</protein>
<name>A0A517N0C3_9BACT</name>
<dbReference type="RefSeq" id="WP_145062187.1">
    <property type="nucleotide sequence ID" value="NZ_CP036263.1"/>
</dbReference>
<dbReference type="OrthoDB" id="277009at2"/>
<dbReference type="Proteomes" id="UP000319852">
    <property type="component" value="Chromosome"/>
</dbReference>
<gene>
    <name evidence="2" type="ORF">HG15A2_39290</name>
</gene>
<dbReference type="GO" id="GO:0003677">
    <property type="term" value="F:DNA binding"/>
    <property type="evidence" value="ECO:0007669"/>
    <property type="project" value="InterPro"/>
</dbReference>
<accession>A0A517N0C3</accession>
<keyword evidence="3" id="KW-1185">Reference proteome</keyword>
<dbReference type="InterPro" id="IPR036515">
    <property type="entry name" value="Transposase_17_sf"/>
</dbReference>
<reference evidence="2 3" key="1">
    <citation type="submission" date="2019-02" db="EMBL/GenBank/DDBJ databases">
        <title>Deep-cultivation of Planctomycetes and their phenomic and genomic characterization uncovers novel biology.</title>
        <authorList>
            <person name="Wiegand S."/>
            <person name="Jogler M."/>
            <person name="Boedeker C."/>
            <person name="Pinto D."/>
            <person name="Vollmers J."/>
            <person name="Rivas-Marin E."/>
            <person name="Kohn T."/>
            <person name="Peeters S.H."/>
            <person name="Heuer A."/>
            <person name="Rast P."/>
            <person name="Oberbeckmann S."/>
            <person name="Bunk B."/>
            <person name="Jeske O."/>
            <person name="Meyerdierks A."/>
            <person name="Storesund J.E."/>
            <person name="Kallscheuer N."/>
            <person name="Luecker S."/>
            <person name="Lage O.M."/>
            <person name="Pohl T."/>
            <person name="Merkel B.J."/>
            <person name="Hornburger P."/>
            <person name="Mueller R.-W."/>
            <person name="Bruemmer F."/>
            <person name="Labrenz M."/>
            <person name="Spormann A.M."/>
            <person name="Op den Camp H."/>
            <person name="Overmann J."/>
            <person name="Amann R."/>
            <person name="Jetten M.S.M."/>
            <person name="Mascher T."/>
            <person name="Medema M.H."/>
            <person name="Devos D.P."/>
            <person name="Kaster A.-K."/>
            <person name="Ovreas L."/>
            <person name="Rohde M."/>
            <person name="Galperin M.Y."/>
            <person name="Jogler C."/>
        </authorList>
    </citation>
    <scope>NUCLEOTIDE SEQUENCE [LARGE SCALE GENOMIC DNA]</scope>
    <source>
        <strain evidence="2 3">HG15A2</strain>
    </source>
</reference>
<dbReference type="Pfam" id="PF01797">
    <property type="entry name" value="Y1_Tnp"/>
    <property type="match status" value="1"/>
</dbReference>
<dbReference type="SUPFAM" id="SSF143422">
    <property type="entry name" value="Transposase IS200-like"/>
    <property type="match status" value="1"/>
</dbReference>
<evidence type="ECO:0000313" key="3">
    <source>
        <dbReference type="Proteomes" id="UP000319852"/>
    </source>
</evidence>
<proteinExistence type="predicted"/>
<evidence type="ECO:0000313" key="2">
    <source>
        <dbReference type="EMBL" id="QDT00590.1"/>
    </source>
</evidence>
<dbReference type="PANTHER" id="PTHR34322:SF2">
    <property type="entry name" value="TRANSPOSASE IS200-LIKE DOMAIN-CONTAINING PROTEIN"/>
    <property type="match status" value="1"/>
</dbReference>
<organism evidence="2 3">
    <name type="scientific">Adhaeretor mobilis</name>
    <dbReference type="NCBI Taxonomy" id="1930276"/>
    <lineage>
        <taxon>Bacteria</taxon>
        <taxon>Pseudomonadati</taxon>
        <taxon>Planctomycetota</taxon>
        <taxon>Planctomycetia</taxon>
        <taxon>Pirellulales</taxon>
        <taxon>Lacipirellulaceae</taxon>
        <taxon>Adhaeretor</taxon>
    </lineage>
</organism>
<dbReference type="KEGG" id="amob:HG15A2_39290"/>
<dbReference type="SMART" id="SM01321">
    <property type="entry name" value="Y1_Tnp"/>
    <property type="match status" value="1"/>
</dbReference>
<dbReference type="InterPro" id="IPR002686">
    <property type="entry name" value="Transposase_17"/>
</dbReference>
<dbReference type="PANTHER" id="PTHR34322">
    <property type="entry name" value="TRANSPOSASE, Y1_TNP DOMAIN-CONTAINING"/>
    <property type="match status" value="1"/>
</dbReference>
<sequence>MGRPHRAAQGGLVYHVLNRANARMPLFEKDEDYQAFEKVLEEAVERTNMRLLAYCVMPNHWHLVVWPEQDEDLSRFTGWLTLTHTQRWHAHRHTTGTGHVYQGRFKSFPTQDDEHYYLLCRYLERNALRSNLVQRAEDWRWGSLYRWHQGSTQERALLSAWPLRRRPGWVDFVNQPQSEAELQPLGQSVQRGIPYGEPTWRDRMVGELGLESTLRPRGRPRQQEKGS</sequence>
<feature type="domain" description="Transposase IS200-like" evidence="1">
    <location>
        <begin position="9"/>
        <end position="126"/>
    </location>
</feature>
<dbReference type="Gene3D" id="3.30.70.1290">
    <property type="entry name" value="Transposase IS200-like"/>
    <property type="match status" value="1"/>
</dbReference>
<dbReference type="EMBL" id="CP036263">
    <property type="protein sequence ID" value="QDT00590.1"/>
    <property type="molecule type" value="Genomic_DNA"/>
</dbReference>
<dbReference type="GO" id="GO:0004803">
    <property type="term" value="F:transposase activity"/>
    <property type="evidence" value="ECO:0007669"/>
    <property type="project" value="InterPro"/>
</dbReference>